<dbReference type="PANTHER" id="PTHR30537">
    <property type="entry name" value="HTH-TYPE TRANSCRIPTIONAL REGULATOR"/>
    <property type="match status" value="1"/>
</dbReference>
<comment type="similarity">
    <text evidence="1">Belongs to the LysR transcriptional regulatory family.</text>
</comment>
<dbReference type="RefSeq" id="WP_243248625.1">
    <property type="nucleotide sequence ID" value="NZ_LOHG01000023.1"/>
</dbReference>
<name>A0ABS9ZSM7_9PSED</name>
<keyword evidence="7" id="KW-1185">Reference proteome</keyword>
<evidence type="ECO:0000256" key="1">
    <source>
        <dbReference type="ARBA" id="ARBA00009437"/>
    </source>
</evidence>
<dbReference type="Pfam" id="PF03466">
    <property type="entry name" value="LysR_substrate"/>
    <property type="match status" value="1"/>
</dbReference>
<sequence length="308" mass="34798">MNKLELLRSFVRVTELSSFTQASEALGLPRSTVSEQVRALEELLGTRLLLRTTRKVQATPDGAVLYERSKDMLAQMDELEGLFRSDAMLSGRLRVDMPTAMAHNIVLPRLHEFLSEHPGIDLEISSTDRRVDLVREGFDCVLRVGDLPDTTLVARNLGDLAMVNCVGAGYAREHGVPQTLADLQQHRLIHYVTAFGSSTAFFEYHEQGKTQTLTVPRSVTVNNVQAYEAACLGNLGIIQSPRMGMCKHLLSGELVEILPDYRPLPMKISLLYAHRRHLPERCRVFMDWLQNLIAERNMHWKNRQPSPV</sequence>
<keyword evidence="4" id="KW-0804">Transcription</keyword>
<evidence type="ECO:0000313" key="6">
    <source>
        <dbReference type="EMBL" id="MCI8212537.1"/>
    </source>
</evidence>
<evidence type="ECO:0000259" key="5">
    <source>
        <dbReference type="PROSITE" id="PS50931"/>
    </source>
</evidence>
<evidence type="ECO:0000256" key="3">
    <source>
        <dbReference type="ARBA" id="ARBA00023125"/>
    </source>
</evidence>
<keyword evidence="2" id="KW-0805">Transcription regulation</keyword>
<dbReference type="InterPro" id="IPR000847">
    <property type="entry name" value="LysR_HTH_N"/>
</dbReference>
<dbReference type="InterPro" id="IPR036390">
    <property type="entry name" value="WH_DNA-bd_sf"/>
</dbReference>
<dbReference type="Pfam" id="PF00126">
    <property type="entry name" value="HTH_1"/>
    <property type="match status" value="1"/>
</dbReference>
<evidence type="ECO:0000313" key="7">
    <source>
        <dbReference type="Proteomes" id="UP001320513"/>
    </source>
</evidence>
<protein>
    <submittedName>
        <fullName evidence="6">Transcriptional regulator</fullName>
    </submittedName>
</protein>
<keyword evidence="3" id="KW-0238">DNA-binding</keyword>
<dbReference type="Gene3D" id="3.40.190.290">
    <property type="match status" value="1"/>
</dbReference>
<dbReference type="Gene3D" id="1.10.10.10">
    <property type="entry name" value="Winged helix-like DNA-binding domain superfamily/Winged helix DNA-binding domain"/>
    <property type="match status" value="1"/>
</dbReference>
<proteinExistence type="inferred from homology"/>
<accession>A0ABS9ZSM7</accession>
<dbReference type="EMBL" id="LOHG01000023">
    <property type="protein sequence ID" value="MCI8212537.1"/>
    <property type="molecule type" value="Genomic_DNA"/>
</dbReference>
<dbReference type="SUPFAM" id="SSF53850">
    <property type="entry name" value="Periplasmic binding protein-like II"/>
    <property type="match status" value="1"/>
</dbReference>
<reference evidence="6 7" key="1">
    <citation type="submission" date="2015-12" db="EMBL/GenBank/DDBJ databases">
        <title>Phylogenomics in the description of a new species in the Pseudomonas syringae group.</title>
        <authorList>
            <person name="Busquets A."/>
            <person name="Gomila M."/>
            <person name="Beiki F."/>
            <person name="Rahimian H."/>
            <person name="Mulet M."/>
            <person name="Sanchez D."/>
            <person name="Garcia-Valdes E."/>
            <person name="Lalucat J."/>
        </authorList>
    </citation>
    <scope>NUCLEOTIDE SEQUENCE [LARGE SCALE GENOMIC DNA]</scope>
    <source>
        <strain evidence="6 7">S25</strain>
    </source>
</reference>
<dbReference type="InterPro" id="IPR005119">
    <property type="entry name" value="LysR_subst-bd"/>
</dbReference>
<comment type="caution">
    <text evidence="6">The sequence shown here is derived from an EMBL/GenBank/DDBJ whole genome shotgun (WGS) entry which is preliminary data.</text>
</comment>
<dbReference type="Proteomes" id="UP001320513">
    <property type="component" value="Unassembled WGS sequence"/>
</dbReference>
<dbReference type="SUPFAM" id="SSF46785">
    <property type="entry name" value="Winged helix' DNA-binding domain"/>
    <property type="match status" value="1"/>
</dbReference>
<gene>
    <name evidence="6" type="ORF">AUC61_23685</name>
</gene>
<dbReference type="CDD" id="cd08472">
    <property type="entry name" value="PBP2_CrgA_like_3"/>
    <property type="match status" value="1"/>
</dbReference>
<dbReference type="InterPro" id="IPR058163">
    <property type="entry name" value="LysR-type_TF_proteobact-type"/>
</dbReference>
<evidence type="ECO:0000256" key="2">
    <source>
        <dbReference type="ARBA" id="ARBA00023015"/>
    </source>
</evidence>
<dbReference type="PROSITE" id="PS50931">
    <property type="entry name" value="HTH_LYSR"/>
    <property type="match status" value="1"/>
</dbReference>
<dbReference type="PANTHER" id="PTHR30537:SF72">
    <property type="entry name" value="LYSR FAMILY TRANSCRIPTIONAL REGULATOR"/>
    <property type="match status" value="1"/>
</dbReference>
<dbReference type="InterPro" id="IPR036388">
    <property type="entry name" value="WH-like_DNA-bd_sf"/>
</dbReference>
<organism evidence="6 7">
    <name type="scientific">Pseudomonas maioricensis</name>
    <dbReference type="NCBI Taxonomy" id="1766623"/>
    <lineage>
        <taxon>Bacteria</taxon>
        <taxon>Pseudomonadati</taxon>
        <taxon>Pseudomonadota</taxon>
        <taxon>Gammaproteobacteria</taxon>
        <taxon>Pseudomonadales</taxon>
        <taxon>Pseudomonadaceae</taxon>
        <taxon>Pseudomonas</taxon>
    </lineage>
</organism>
<evidence type="ECO:0000256" key="4">
    <source>
        <dbReference type="ARBA" id="ARBA00023163"/>
    </source>
</evidence>
<feature type="domain" description="HTH lysR-type" evidence="5">
    <location>
        <begin position="1"/>
        <end position="59"/>
    </location>
</feature>